<dbReference type="AlphaFoldDB" id="A0A381RSM3"/>
<dbReference type="EMBL" id="UINC01002215">
    <property type="protein sequence ID" value="SUZ94224.1"/>
    <property type="molecule type" value="Genomic_DNA"/>
</dbReference>
<accession>A0A381RSM3</accession>
<feature type="compositionally biased region" description="Basic and acidic residues" evidence="1">
    <location>
        <begin position="120"/>
        <end position="147"/>
    </location>
</feature>
<name>A0A381RSM3_9ZZZZ</name>
<organism evidence="2">
    <name type="scientific">marine metagenome</name>
    <dbReference type="NCBI Taxonomy" id="408172"/>
    <lineage>
        <taxon>unclassified sequences</taxon>
        <taxon>metagenomes</taxon>
        <taxon>ecological metagenomes</taxon>
    </lineage>
</organism>
<feature type="region of interest" description="Disordered" evidence="1">
    <location>
        <begin position="119"/>
        <end position="157"/>
    </location>
</feature>
<evidence type="ECO:0000256" key="1">
    <source>
        <dbReference type="SAM" id="MobiDB-lite"/>
    </source>
</evidence>
<sequence>MSKLWDDLKENMKEWSSSAVEKAEEMSRIAMAKTEEMTRISKIKFEIHQLQREMGRKYEELGHLAYSHTKEDHMATFSGNTEFFNIVNRVDEIKVEVSDKESEIEKIKAEYGIEDSEIVDISKKNEPEPTIDHSKANDDDLDAKQENDQNPQESSPE</sequence>
<evidence type="ECO:0000313" key="2">
    <source>
        <dbReference type="EMBL" id="SUZ94224.1"/>
    </source>
</evidence>
<protein>
    <submittedName>
        <fullName evidence="2">Uncharacterized protein</fullName>
    </submittedName>
</protein>
<gene>
    <name evidence="2" type="ORF">METZ01_LOCUS47078</name>
</gene>
<feature type="compositionally biased region" description="Polar residues" evidence="1">
    <location>
        <begin position="148"/>
        <end position="157"/>
    </location>
</feature>
<proteinExistence type="predicted"/>
<reference evidence="2" key="1">
    <citation type="submission" date="2018-05" db="EMBL/GenBank/DDBJ databases">
        <authorList>
            <person name="Lanie J.A."/>
            <person name="Ng W.-L."/>
            <person name="Kazmierczak K.M."/>
            <person name="Andrzejewski T.M."/>
            <person name="Davidsen T.M."/>
            <person name="Wayne K.J."/>
            <person name="Tettelin H."/>
            <person name="Glass J.I."/>
            <person name="Rusch D."/>
            <person name="Podicherti R."/>
            <person name="Tsui H.-C.T."/>
            <person name="Winkler M.E."/>
        </authorList>
    </citation>
    <scope>NUCLEOTIDE SEQUENCE</scope>
</reference>